<proteinExistence type="predicted"/>
<name>A0A0F8ZH94_9ZZZZ</name>
<comment type="caution">
    <text evidence="1">The sequence shown here is derived from an EMBL/GenBank/DDBJ whole genome shotgun (WGS) entry which is preliminary data.</text>
</comment>
<evidence type="ECO:0000313" key="1">
    <source>
        <dbReference type="EMBL" id="KKK65809.1"/>
    </source>
</evidence>
<reference evidence="1" key="1">
    <citation type="journal article" date="2015" name="Nature">
        <title>Complex archaea that bridge the gap between prokaryotes and eukaryotes.</title>
        <authorList>
            <person name="Spang A."/>
            <person name="Saw J.H."/>
            <person name="Jorgensen S.L."/>
            <person name="Zaremba-Niedzwiedzka K."/>
            <person name="Martijn J."/>
            <person name="Lind A.E."/>
            <person name="van Eijk R."/>
            <person name="Schleper C."/>
            <person name="Guy L."/>
            <person name="Ettema T.J."/>
        </authorList>
    </citation>
    <scope>NUCLEOTIDE SEQUENCE</scope>
</reference>
<protein>
    <submittedName>
        <fullName evidence="1">Uncharacterized protein</fullName>
    </submittedName>
</protein>
<feature type="non-terminal residue" evidence="1">
    <location>
        <position position="1"/>
    </location>
</feature>
<gene>
    <name evidence="1" type="ORF">LCGC14_2970410</name>
</gene>
<organism evidence="1">
    <name type="scientific">marine sediment metagenome</name>
    <dbReference type="NCBI Taxonomy" id="412755"/>
    <lineage>
        <taxon>unclassified sequences</taxon>
        <taxon>metagenomes</taxon>
        <taxon>ecological metagenomes</taxon>
    </lineage>
</organism>
<dbReference type="AlphaFoldDB" id="A0A0F8ZH94"/>
<sequence>QMSVTTRNNIQRAIGPTKILANNGNIVGPIDEKVPDVVLEWNPDSAAFSVSLDAEEERQIYYTYARPATTAHADGNKYPDRALILNYEDNNWAVYSHDIHVMGSSSLESDVTWDLDDAWEDIDFAWNVGSLVSGFPFTIIGDHAGKVFQLNTGGSDDGSAIEFNAKTGRWNPYTKIGRKAKFWKASFLCDIDADVSFDVEFFLDSDSTAYKTVTITTSVVNGADDKAWYDVFSGAVGWFHSLNITNNASGNRPRIHAIRLWFKPAGRIK</sequence>
<accession>A0A0F8ZH94</accession>
<dbReference type="EMBL" id="LAZR01060373">
    <property type="protein sequence ID" value="KKK65809.1"/>
    <property type="molecule type" value="Genomic_DNA"/>
</dbReference>